<dbReference type="NCBIfam" id="TIGR00685">
    <property type="entry name" value="T6PP"/>
    <property type="match status" value="1"/>
</dbReference>
<dbReference type="GO" id="GO:0004805">
    <property type="term" value="F:trehalose-phosphatase activity"/>
    <property type="evidence" value="ECO:0007669"/>
    <property type="project" value="UniProtKB-EC"/>
</dbReference>
<dbReference type="UniPathway" id="UPA00299"/>
<comment type="cofactor">
    <cofactor evidence="4">
        <name>Mg(2+)</name>
        <dbReference type="ChEBI" id="CHEBI:18420"/>
    </cofactor>
</comment>
<dbReference type="InterPro" id="IPR006379">
    <property type="entry name" value="HAD-SF_hydro_IIB"/>
</dbReference>
<dbReference type="SUPFAM" id="SSF56784">
    <property type="entry name" value="HAD-like"/>
    <property type="match status" value="1"/>
</dbReference>
<comment type="caution">
    <text evidence="5">The sequence shown here is derived from an EMBL/GenBank/DDBJ whole genome shotgun (WGS) entry which is preliminary data.</text>
</comment>
<comment type="similarity">
    <text evidence="2 4">Belongs to the trehalose phosphatase family.</text>
</comment>
<dbReference type="AlphaFoldDB" id="A0A1C1Z185"/>
<name>A0A1C1Z185_9HYPH</name>
<dbReference type="OrthoDB" id="9814913at2"/>
<comment type="function">
    <text evidence="4">Removes the phosphate from trehalose 6-phosphate to produce free trehalose.</text>
</comment>
<evidence type="ECO:0000256" key="1">
    <source>
        <dbReference type="ARBA" id="ARBA00005199"/>
    </source>
</evidence>
<evidence type="ECO:0000313" key="6">
    <source>
        <dbReference type="Proteomes" id="UP000094795"/>
    </source>
</evidence>
<reference evidence="5 6" key="1">
    <citation type="submission" date="2015-12" db="EMBL/GenBank/DDBJ databases">
        <authorList>
            <person name="Shamseldin A."/>
            <person name="Moawad H."/>
            <person name="Abd El-Rahim W.M."/>
            <person name="Sadowsky M.J."/>
        </authorList>
    </citation>
    <scope>NUCLEOTIDE SEQUENCE [LARGE SCALE GENOMIC DNA]</scope>
    <source>
        <strain evidence="5 6">JC234</strain>
    </source>
</reference>
<gene>
    <name evidence="5" type="ORF">AWJ14_10880</name>
</gene>
<dbReference type="InterPro" id="IPR003337">
    <property type="entry name" value="Trehalose_PPase"/>
</dbReference>
<keyword evidence="6" id="KW-1185">Reference proteome</keyword>
<dbReference type="InterPro" id="IPR044651">
    <property type="entry name" value="OTSB-like"/>
</dbReference>
<dbReference type="Gene3D" id="3.40.50.1000">
    <property type="entry name" value="HAD superfamily/HAD-like"/>
    <property type="match status" value="1"/>
</dbReference>
<dbReference type="Pfam" id="PF02358">
    <property type="entry name" value="Trehalose_PPase"/>
    <property type="match status" value="1"/>
</dbReference>
<dbReference type="PANTHER" id="PTHR43768">
    <property type="entry name" value="TREHALOSE 6-PHOSPHATE PHOSPHATASE"/>
    <property type="match status" value="1"/>
</dbReference>
<dbReference type="InterPro" id="IPR036412">
    <property type="entry name" value="HAD-like_sf"/>
</dbReference>
<evidence type="ECO:0000256" key="2">
    <source>
        <dbReference type="ARBA" id="ARBA00008770"/>
    </source>
</evidence>
<dbReference type="STRING" id="1480615.AWJ14_10880"/>
<sequence length="269" mass="29800">MEQRLDYYTLIGFSPETAAPEDLDSLTLPAQGTALLLDFDGTLVDIAETPSAIKVGARERTLLNDLSKRHDNAVAIVSGRNLHEIDHYLSGFTGTISGGHGAELRHDGEHLPGIECDFEQLEHIKSAVMEFAIIDPRVIAEDKSFGIVLHYRQHPEIECKVRDFLKSLVDDDGDFELQAAKMAFEIKPKSISKAMAIERIMTFEPFRGRTVIYAGDDDTDEVAFRFVNELGGTSIKIGEGPTTARYRTASPATFKTWLRAQSRASGREA</sequence>
<organism evidence="5 6">
    <name type="scientific">Hoeflea olei</name>
    <dbReference type="NCBI Taxonomy" id="1480615"/>
    <lineage>
        <taxon>Bacteria</taxon>
        <taxon>Pseudomonadati</taxon>
        <taxon>Pseudomonadota</taxon>
        <taxon>Alphaproteobacteria</taxon>
        <taxon>Hyphomicrobiales</taxon>
        <taxon>Rhizobiaceae</taxon>
        <taxon>Hoeflea</taxon>
    </lineage>
</organism>
<evidence type="ECO:0000313" key="5">
    <source>
        <dbReference type="EMBL" id="OCW59511.1"/>
    </source>
</evidence>
<dbReference type="PANTHER" id="PTHR43768:SF3">
    <property type="entry name" value="TREHALOSE 6-PHOSPHATE PHOSPHATASE"/>
    <property type="match status" value="1"/>
</dbReference>
<dbReference type="RefSeq" id="WP_083219957.1">
    <property type="nucleotide sequence ID" value="NZ_LQZT01000001.1"/>
</dbReference>
<comment type="pathway">
    <text evidence="1 4">Glycan biosynthesis; trehalose biosynthesis.</text>
</comment>
<dbReference type="GO" id="GO:0046872">
    <property type="term" value="F:metal ion binding"/>
    <property type="evidence" value="ECO:0007669"/>
    <property type="project" value="UniProtKB-KW"/>
</dbReference>
<dbReference type="EMBL" id="LQZT01000001">
    <property type="protein sequence ID" value="OCW59511.1"/>
    <property type="molecule type" value="Genomic_DNA"/>
</dbReference>
<protein>
    <recommendedName>
        <fullName evidence="4">Trehalose 6-phosphate phosphatase</fullName>
        <ecNumber evidence="4">3.1.3.12</ecNumber>
    </recommendedName>
</protein>
<dbReference type="Proteomes" id="UP000094795">
    <property type="component" value="Unassembled WGS sequence"/>
</dbReference>
<dbReference type="Gene3D" id="3.30.70.1020">
    <property type="entry name" value="Trehalose-6-phosphate phosphatase related protein, domain 2"/>
    <property type="match status" value="1"/>
</dbReference>
<proteinExistence type="inferred from homology"/>
<dbReference type="NCBIfam" id="TIGR01484">
    <property type="entry name" value="HAD-SF-IIB"/>
    <property type="match status" value="1"/>
</dbReference>
<dbReference type="InterPro" id="IPR023214">
    <property type="entry name" value="HAD_sf"/>
</dbReference>
<evidence type="ECO:0000256" key="4">
    <source>
        <dbReference type="RuleBase" id="RU361117"/>
    </source>
</evidence>
<keyword evidence="4" id="KW-0479">Metal-binding</keyword>
<comment type="catalytic activity">
    <reaction evidence="4">
        <text>alpha,alpha-trehalose 6-phosphate + H2O = alpha,alpha-trehalose + phosphate</text>
        <dbReference type="Rhea" id="RHEA:23420"/>
        <dbReference type="ChEBI" id="CHEBI:15377"/>
        <dbReference type="ChEBI" id="CHEBI:16551"/>
        <dbReference type="ChEBI" id="CHEBI:43474"/>
        <dbReference type="ChEBI" id="CHEBI:58429"/>
        <dbReference type="EC" id="3.1.3.12"/>
    </reaction>
</comment>
<keyword evidence="3 4" id="KW-0378">Hydrolase</keyword>
<dbReference type="CDD" id="cd01627">
    <property type="entry name" value="HAD_TPP"/>
    <property type="match status" value="1"/>
</dbReference>
<keyword evidence="4" id="KW-0460">Magnesium</keyword>
<dbReference type="GO" id="GO:0005992">
    <property type="term" value="P:trehalose biosynthetic process"/>
    <property type="evidence" value="ECO:0007669"/>
    <property type="project" value="UniProtKB-UniPathway"/>
</dbReference>
<accession>A0A1C1Z185</accession>
<evidence type="ECO:0000256" key="3">
    <source>
        <dbReference type="ARBA" id="ARBA00022801"/>
    </source>
</evidence>
<dbReference type="EC" id="3.1.3.12" evidence="4"/>